<feature type="transmembrane region" description="Helical" evidence="1">
    <location>
        <begin position="71"/>
        <end position="91"/>
    </location>
</feature>
<dbReference type="AlphaFoldDB" id="A0A844Z6G7"/>
<dbReference type="RefSeq" id="WP_160612860.1">
    <property type="nucleotide sequence ID" value="NZ_JAUFQM010000001.1"/>
</dbReference>
<name>A0A844Z6G7_9SPHN</name>
<sequence>MTAFIQILGMLINAFVMLIIIQFVIGLLFAFNVVNTSNQFLAQVYQSINSLLDPVLAPIRRILPQTGALDFSPLVLILALNAILIVLSNVAS</sequence>
<dbReference type="Pfam" id="PF02325">
    <property type="entry name" value="CCB3_YggT"/>
    <property type="match status" value="1"/>
</dbReference>
<dbReference type="Proteomes" id="UP000460290">
    <property type="component" value="Unassembled WGS sequence"/>
</dbReference>
<organism evidence="2 3">
    <name type="scientific">Pontixanthobacter aestiaquae</name>
    <dbReference type="NCBI Taxonomy" id="1509367"/>
    <lineage>
        <taxon>Bacteria</taxon>
        <taxon>Pseudomonadati</taxon>
        <taxon>Pseudomonadota</taxon>
        <taxon>Alphaproteobacteria</taxon>
        <taxon>Sphingomonadales</taxon>
        <taxon>Erythrobacteraceae</taxon>
        <taxon>Pontixanthobacter</taxon>
    </lineage>
</organism>
<keyword evidence="1" id="KW-0472">Membrane</keyword>
<protein>
    <submittedName>
        <fullName evidence="2">YggT family protein</fullName>
    </submittedName>
</protein>
<evidence type="ECO:0000313" key="3">
    <source>
        <dbReference type="Proteomes" id="UP000460290"/>
    </source>
</evidence>
<keyword evidence="1" id="KW-0812">Transmembrane</keyword>
<dbReference type="InterPro" id="IPR003425">
    <property type="entry name" value="CCB3/YggT"/>
</dbReference>
<proteinExistence type="predicted"/>
<dbReference type="GO" id="GO:0016020">
    <property type="term" value="C:membrane"/>
    <property type="evidence" value="ECO:0007669"/>
    <property type="project" value="InterPro"/>
</dbReference>
<dbReference type="EMBL" id="WTYZ01000001">
    <property type="protein sequence ID" value="MXO82410.1"/>
    <property type="molecule type" value="Genomic_DNA"/>
</dbReference>
<evidence type="ECO:0000256" key="1">
    <source>
        <dbReference type="SAM" id="Phobius"/>
    </source>
</evidence>
<dbReference type="OrthoDB" id="9814445at2"/>
<reference evidence="2 3" key="1">
    <citation type="submission" date="2019-12" db="EMBL/GenBank/DDBJ databases">
        <title>Genomic-based taxomic classification of the family Erythrobacteraceae.</title>
        <authorList>
            <person name="Xu L."/>
        </authorList>
    </citation>
    <scope>NUCLEOTIDE SEQUENCE [LARGE SCALE GENOMIC DNA]</scope>
    <source>
        <strain evidence="2 3">KCTC 42006</strain>
    </source>
</reference>
<accession>A0A844Z6G7</accession>
<keyword evidence="1" id="KW-1133">Transmembrane helix</keyword>
<evidence type="ECO:0000313" key="2">
    <source>
        <dbReference type="EMBL" id="MXO82410.1"/>
    </source>
</evidence>
<comment type="caution">
    <text evidence="2">The sequence shown here is derived from an EMBL/GenBank/DDBJ whole genome shotgun (WGS) entry which is preliminary data.</text>
</comment>
<keyword evidence="3" id="KW-1185">Reference proteome</keyword>
<feature type="transmembrane region" description="Helical" evidence="1">
    <location>
        <begin position="7"/>
        <end position="31"/>
    </location>
</feature>
<gene>
    <name evidence="2" type="ORF">GRI35_03335</name>
</gene>